<dbReference type="PANTHER" id="PTHR15002:SF0">
    <property type="entry name" value="RIBOSOMAL BIOGENESIS PROTEIN LAS1L"/>
    <property type="match status" value="1"/>
</dbReference>
<name>A0A8B8JHM4_ABRPR</name>
<dbReference type="GO" id="GO:0000470">
    <property type="term" value="P:maturation of LSU-rRNA"/>
    <property type="evidence" value="ECO:0007669"/>
    <property type="project" value="TreeGrafter"/>
</dbReference>
<dbReference type="GO" id="GO:0004519">
    <property type="term" value="F:endonuclease activity"/>
    <property type="evidence" value="ECO:0007669"/>
    <property type="project" value="InterPro"/>
</dbReference>
<evidence type="ECO:0000313" key="2">
    <source>
        <dbReference type="RefSeq" id="XP_027330955.1"/>
    </source>
</evidence>
<dbReference type="GeneID" id="113846658"/>
<sequence length="585" mass="65776">MESAFLLGLREEANAEEETVSSSSAPRLVPWLNWDEWLFVKRALFSDSPHSVSSALRRISAWRSRGSLPVLIEVTASIIEIQIKDPWFREDQPNDASLSDEMLAMLYCMAIMRLVNGAVEKTRKKELVSIAVAADAIGIPRMLIDIRHEGSHRELPSLKIVRSASVKALDWLKSYYWEPQSKAIPFQGEGNAKVKKEIKSKIRELAICLKVNGSAQSSSSLLKGKRPKKQSSKILKSVLRLYSSFSSEIVAVLLEYLLKALSSSEFKEKNADDASGGPTVQNVLADWKLVILKLSNKEPELLLNLLKEVLDMIEAQEVDDPSIGISHSREEFHQSGYLSSLFAWLVGIFSKVSSAAANMPKRVLVELLHKCLLISQLCNKQLMDSAFHLAELMDDSYLLEKVKKLSVISLSNFDKTNDQSALLTSKNIFQFEESILEAAKKLELVRQQIMKNKPTEMDCETKKSQRWTLAKSWNPCPIGMLPRAVGSSGCLPILDNIENEKQNQASERKENWKLIQCGTKRDATFDLPLLDSSAVKKMRETKEFGELNYELQTEGEKGCLMVGGVWKKIMEEELLAIESSVRILI</sequence>
<proteinExistence type="predicted"/>
<organism evidence="1 2">
    <name type="scientific">Abrus precatorius</name>
    <name type="common">Indian licorice</name>
    <name type="synonym">Glycine abrus</name>
    <dbReference type="NCBI Taxonomy" id="3816"/>
    <lineage>
        <taxon>Eukaryota</taxon>
        <taxon>Viridiplantae</taxon>
        <taxon>Streptophyta</taxon>
        <taxon>Embryophyta</taxon>
        <taxon>Tracheophyta</taxon>
        <taxon>Spermatophyta</taxon>
        <taxon>Magnoliopsida</taxon>
        <taxon>eudicotyledons</taxon>
        <taxon>Gunneridae</taxon>
        <taxon>Pentapetalae</taxon>
        <taxon>rosids</taxon>
        <taxon>fabids</taxon>
        <taxon>Fabales</taxon>
        <taxon>Fabaceae</taxon>
        <taxon>Papilionoideae</taxon>
        <taxon>50 kb inversion clade</taxon>
        <taxon>NPAAA clade</taxon>
        <taxon>indigoferoid/millettioid clade</taxon>
        <taxon>Abreae</taxon>
        <taxon>Abrus</taxon>
    </lineage>
</organism>
<gene>
    <name evidence="2" type="primary">LOC113846658</name>
</gene>
<dbReference type="GO" id="GO:0090730">
    <property type="term" value="C:Las1 complex"/>
    <property type="evidence" value="ECO:0007669"/>
    <property type="project" value="InterPro"/>
</dbReference>
<dbReference type="RefSeq" id="XP_027330955.1">
    <property type="nucleotide sequence ID" value="XM_027475154.1"/>
</dbReference>
<dbReference type="InterPro" id="IPR007174">
    <property type="entry name" value="Las1"/>
</dbReference>
<dbReference type="Proteomes" id="UP000694853">
    <property type="component" value="Unplaced"/>
</dbReference>
<reference evidence="1" key="1">
    <citation type="journal article" date="2019" name="Toxins">
        <title>Detection of Abrin-Like and Prepropulchellin-Like Toxin Genes and Transcripts Using Whole Genome Sequencing and Full-Length Transcript Sequencing of Abrus precatorius.</title>
        <authorList>
            <person name="Hovde B.T."/>
            <person name="Daligault H.E."/>
            <person name="Hanschen E.R."/>
            <person name="Kunde Y.A."/>
            <person name="Johnson M.B."/>
            <person name="Starkenburg S.R."/>
            <person name="Johnson S.L."/>
        </authorList>
    </citation>
    <scope>NUCLEOTIDE SEQUENCE [LARGE SCALE GENOMIC DNA]</scope>
</reference>
<protein>
    <submittedName>
        <fullName evidence="2">Uncharacterized protein LOC113846658 isoform X5</fullName>
    </submittedName>
</protein>
<accession>A0A8B8JHM4</accession>
<keyword evidence="1" id="KW-1185">Reference proteome</keyword>
<dbReference type="Pfam" id="PF04031">
    <property type="entry name" value="Las1"/>
    <property type="match status" value="1"/>
</dbReference>
<reference evidence="2" key="2">
    <citation type="submission" date="2025-08" db="UniProtKB">
        <authorList>
            <consortium name="RefSeq"/>
        </authorList>
    </citation>
    <scope>IDENTIFICATION</scope>
    <source>
        <tissue evidence="2">Young leaves</tissue>
    </source>
</reference>
<dbReference type="AlphaFoldDB" id="A0A8B8JHM4"/>
<dbReference type="PANTHER" id="PTHR15002">
    <property type="entry name" value="RIBOSOMAL BIOGENESIS PROTEIN LAS1L"/>
    <property type="match status" value="1"/>
</dbReference>
<evidence type="ECO:0000313" key="1">
    <source>
        <dbReference type="Proteomes" id="UP000694853"/>
    </source>
</evidence>
<dbReference type="GO" id="GO:0000460">
    <property type="term" value="P:maturation of 5.8S rRNA"/>
    <property type="evidence" value="ECO:0007669"/>
    <property type="project" value="TreeGrafter"/>
</dbReference>
<dbReference type="GO" id="GO:0030687">
    <property type="term" value="C:preribosome, large subunit precursor"/>
    <property type="evidence" value="ECO:0007669"/>
    <property type="project" value="TreeGrafter"/>
</dbReference>